<proteinExistence type="predicted"/>
<reference evidence="2 3" key="1">
    <citation type="submission" date="2024-06" db="EMBL/GenBank/DDBJ databases">
        <title>A chromosome level genome sequence of Diviner's sage (Salvia divinorum).</title>
        <authorList>
            <person name="Ford S.A."/>
            <person name="Ro D.-K."/>
            <person name="Ness R.W."/>
            <person name="Phillips M.A."/>
        </authorList>
    </citation>
    <scope>NUCLEOTIDE SEQUENCE [LARGE SCALE GENOMIC DNA]</scope>
    <source>
        <strain evidence="2">SAF-2024a</strain>
        <tissue evidence="2">Leaf</tissue>
    </source>
</reference>
<dbReference type="AlphaFoldDB" id="A0ABD1HBP9"/>
<sequence>MLLQKQKKNQVAKGNRFLITVTVLGSAGPIRFVVSEDELVGTVIDTALKSYAREGRLPVLGSKLDNFILYCPISETEALVPWAAIGSAGVRNFVLCKKPQTDDMKSASPRKGGGGGIWKAWFTKCRSHKISSH</sequence>
<feature type="domain" description="DUF7054" evidence="1">
    <location>
        <begin position="14"/>
        <end position="96"/>
    </location>
</feature>
<dbReference type="InterPro" id="IPR040358">
    <property type="entry name" value="At4g22758-like"/>
</dbReference>
<dbReference type="Pfam" id="PF23156">
    <property type="entry name" value="DUF7054"/>
    <property type="match status" value="1"/>
</dbReference>
<dbReference type="EMBL" id="JBEAFC010000006">
    <property type="protein sequence ID" value="KAL1553667.1"/>
    <property type="molecule type" value="Genomic_DNA"/>
</dbReference>
<dbReference type="PANTHER" id="PTHR33270">
    <property type="entry name" value="BNAC05G50380D PROTEIN"/>
    <property type="match status" value="1"/>
</dbReference>
<dbReference type="PANTHER" id="PTHR33270:SF18">
    <property type="entry name" value="OS02G0324700 PROTEIN"/>
    <property type="match status" value="1"/>
</dbReference>
<accession>A0ABD1HBP9</accession>
<protein>
    <recommendedName>
        <fullName evidence="1">DUF7054 domain-containing protein</fullName>
    </recommendedName>
</protein>
<evidence type="ECO:0000259" key="1">
    <source>
        <dbReference type="Pfam" id="PF23156"/>
    </source>
</evidence>
<dbReference type="Proteomes" id="UP001567538">
    <property type="component" value="Unassembled WGS sequence"/>
</dbReference>
<comment type="caution">
    <text evidence="2">The sequence shown here is derived from an EMBL/GenBank/DDBJ whole genome shotgun (WGS) entry which is preliminary data.</text>
</comment>
<dbReference type="InterPro" id="IPR055482">
    <property type="entry name" value="DUF7054"/>
</dbReference>
<evidence type="ECO:0000313" key="3">
    <source>
        <dbReference type="Proteomes" id="UP001567538"/>
    </source>
</evidence>
<evidence type="ECO:0000313" key="2">
    <source>
        <dbReference type="EMBL" id="KAL1553667.1"/>
    </source>
</evidence>
<keyword evidence="3" id="KW-1185">Reference proteome</keyword>
<organism evidence="2 3">
    <name type="scientific">Salvia divinorum</name>
    <name type="common">Maria pastora</name>
    <name type="synonym">Diviner's sage</name>
    <dbReference type="NCBI Taxonomy" id="28513"/>
    <lineage>
        <taxon>Eukaryota</taxon>
        <taxon>Viridiplantae</taxon>
        <taxon>Streptophyta</taxon>
        <taxon>Embryophyta</taxon>
        <taxon>Tracheophyta</taxon>
        <taxon>Spermatophyta</taxon>
        <taxon>Magnoliopsida</taxon>
        <taxon>eudicotyledons</taxon>
        <taxon>Gunneridae</taxon>
        <taxon>Pentapetalae</taxon>
        <taxon>asterids</taxon>
        <taxon>lamiids</taxon>
        <taxon>Lamiales</taxon>
        <taxon>Lamiaceae</taxon>
        <taxon>Nepetoideae</taxon>
        <taxon>Mentheae</taxon>
        <taxon>Salviinae</taxon>
        <taxon>Salvia</taxon>
        <taxon>Salvia subgen. Calosphace</taxon>
    </lineage>
</organism>
<name>A0ABD1HBP9_SALDI</name>
<gene>
    <name evidence="2" type="ORF">AAHA92_14316</name>
</gene>